<dbReference type="OrthoDB" id="886741at2"/>
<evidence type="ECO:0000313" key="3">
    <source>
        <dbReference type="Proteomes" id="UP000011135"/>
    </source>
</evidence>
<dbReference type="Proteomes" id="UP000011135">
    <property type="component" value="Unassembled WGS sequence"/>
</dbReference>
<sequence length="117" mass="13517">MRHKIIIIGIVVSVLLLLIYLQLERLERAESQYEKFNQASLEGRISFLEASVGLVYIKIEEDSEKYAFMPLEIAPNQLGFYSIADLGDSIVKRPYSDTLKLIKNDKSYYYTFKDLGN</sequence>
<reference evidence="2 3" key="1">
    <citation type="submission" date="2012-12" db="EMBL/GenBank/DDBJ databases">
        <title>Genome assembly of Fulvivirga imtechensis AK7.</title>
        <authorList>
            <person name="Nupur N."/>
            <person name="Khatri I."/>
            <person name="Kumar R."/>
            <person name="Subramanian S."/>
            <person name="Pinnaka A."/>
        </authorList>
    </citation>
    <scope>NUCLEOTIDE SEQUENCE [LARGE SCALE GENOMIC DNA]</scope>
    <source>
        <strain evidence="2 3">AK7</strain>
    </source>
</reference>
<feature type="transmembrane region" description="Helical" evidence="1">
    <location>
        <begin position="6"/>
        <end position="23"/>
    </location>
</feature>
<dbReference type="EMBL" id="AMZN01000148">
    <property type="protein sequence ID" value="ELR68107.1"/>
    <property type="molecule type" value="Genomic_DNA"/>
</dbReference>
<keyword evidence="3" id="KW-1185">Reference proteome</keyword>
<evidence type="ECO:0000313" key="2">
    <source>
        <dbReference type="EMBL" id="ELR68107.1"/>
    </source>
</evidence>
<keyword evidence="1" id="KW-0472">Membrane</keyword>
<keyword evidence="1" id="KW-1133">Transmembrane helix</keyword>
<keyword evidence="1" id="KW-0812">Transmembrane</keyword>
<comment type="caution">
    <text evidence="2">The sequence shown here is derived from an EMBL/GenBank/DDBJ whole genome shotgun (WGS) entry which is preliminary data.</text>
</comment>
<gene>
    <name evidence="2" type="ORF">C900_00945</name>
</gene>
<name>L8JL15_9BACT</name>
<dbReference type="eggNOG" id="ENOG502ZMJK">
    <property type="taxonomic scope" value="Bacteria"/>
</dbReference>
<protein>
    <submittedName>
        <fullName evidence="2">Uncharacterized protein</fullName>
    </submittedName>
</protein>
<dbReference type="STRING" id="1237149.C900_00945"/>
<dbReference type="RefSeq" id="WP_009583683.1">
    <property type="nucleotide sequence ID" value="NZ_AMZN01000148.1"/>
</dbReference>
<dbReference type="AlphaFoldDB" id="L8JL15"/>
<proteinExistence type="predicted"/>
<evidence type="ECO:0000256" key="1">
    <source>
        <dbReference type="SAM" id="Phobius"/>
    </source>
</evidence>
<organism evidence="2 3">
    <name type="scientific">Fulvivirga imtechensis AK7</name>
    <dbReference type="NCBI Taxonomy" id="1237149"/>
    <lineage>
        <taxon>Bacteria</taxon>
        <taxon>Pseudomonadati</taxon>
        <taxon>Bacteroidota</taxon>
        <taxon>Cytophagia</taxon>
        <taxon>Cytophagales</taxon>
        <taxon>Fulvivirgaceae</taxon>
        <taxon>Fulvivirga</taxon>
    </lineage>
</organism>
<accession>L8JL15</accession>